<evidence type="ECO:0000259" key="12">
    <source>
        <dbReference type="Pfam" id="PF00593"/>
    </source>
</evidence>
<sequence>MMPQNVRNASRLRLRPALLAGAVLAALAALPAAAQEAAPERTGHDHGVTDLDAIRVHANPIHRTAEDLARPVAVLAGERLDEAKANSIGETVSRLPGVQSSFFGAGVGRPIIRGMEGARVQVLSDGLAAGDVSTVSVDHAVSIEPFLANQIEVLKGPATLLYGNGAIGGAVNVVDGRIPEAATARPLEGRAELRAGSVNDERTGMLRLDGTSASGRFVFHIDALHRETGDIDIPGYAESAALRGEHGHDDHDDHDDHEEAGHEDARGRLPNSFVRTDSGALGLSWIGDRGFIGIGQSLFNTRYGVPGHVHVEDDHGHDDHDDHGDDADHDDGGVHVVMDQRRSEIRGGVDDIGPFQSLRVKLAHTDYTHTEYEGTEVGTVFDNTTVEGRLELVHGSLGGWEGAFGAQWSQRDFAAVGAEAFVPDSDSRDAGVFWIGERDFGPANLELGLRHDRNSIDIAADAGPSRDFDTTSLSLATRWNLNPEMHLSFGLDRAQRSPTAEELYSNGMHVATQSHEFGDAGLDVETANRAEVGLHWHRGPLRLEASLYHVRYDDFIHLADTGIVDGGLPVRAWHQADARFSGGEVEAEWTFIDNGSGAWTLRAFGDVVRGKLAGHGTRTVDISVPHGGHSHDYSAQLPLSGNLPRLAPSRVGGDLRWTSDHWRAGIGAVRYASQDDVAEFEEATPGYTLVHANLAWHMDTASGNAVELFVNGNNLLDKEARAHTSFLKDLAPLAGRGVSAGVRVLF</sequence>
<evidence type="ECO:0000256" key="7">
    <source>
        <dbReference type="ARBA" id="ARBA00023237"/>
    </source>
</evidence>
<evidence type="ECO:0000256" key="6">
    <source>
        <dbReference type="ARBA" id="ARBA00023136"/>
    </source>
</evidence>
<evidence type="ECO:0000256" key="3">
    <source>
        <dbReference type="ARBA" id="ARBA00022452"/>
    </source>
</evidence>
<dbReference type="EMBL" id="BMME01000001">
    <property type="protein sequence ID" value="GGK01283.1"/>
    <property type="molecule type" value="Genomic_DNA"/>
</dbReference>
<keyword evidence="5 9" id="KW-0798">TonB box</keyword>
<dbReference type="Pfam" id="PF07715">
    <property type="entry name" value="Plug"/>
    <property type="match status" value="1"/>
</dbReference>
<proteinExistence type="inferred from homology"/>
<dbReference type="SUPFAM" id="SSF56935">
    <property type="entry name" value="Porins"/>
    <property type="match status" value="1"/>
</dbReference>
<comment type="subcellular location">
    <subcellularLocation>
        <location evidence="1 8">Cell outer membrane</location>
        <topology evidence="1 8">Multi-pass membrane protein</topology>
    </subcellularLocation>
</comment>
<evidence type="ECO:0000259" key="13">
    <source>
        <dbReference type="Pfam" id="PF07715"/>
    </source>
</evidence>
<dbReference type="InterPro" id="IPR039426">
    <property type="entry name" value="TonB-dep_rcpt-like"/>
</dbReference>
<keyword evidence="7 8" id="KW-0998">Cell outer membrane</keyword>
<feature type="region of interest" description="Disordered" evidence="10">
    <location>
        <begin position="243"/>
        <end position="273"/>
    </location>
</feature>
<keyword evidence="11" id="KW-0732">Signal</keyword>
<name>A0ABQ2EC55_9GAMM</name>
<dbReference type="Pfam" id="PF00593">
    <property type="entry name" value="TonB_dep_Rec_b-barrel"/>
    <property type="match status" value="1"/>
</dbReference>
<dbReference type="InterPro" id="IPR036942">
    <property type="entry name" value="Beta-barrel_TonB_sf"/>
</dbReference>
<evidence type="ECO:0000256" key="5">
    <source>
        <dbReference type="ARBA" id="ARBA00023077"/>
    </source>
</evidence>
<protein>
    <submittedName>
        <fullName evidence="14">TonB-dependent receptor</fullName>
    </submittedName>
</protein>
<feature type="compositionally biased region" description="Basic and acidic residues" evidence="10">
    <location>
        <begin position="311"/>
        <end position="323"/>
    </location>
</feature>
<dbReference type="Proteomes" id="UP000599009">
    <property type="component" value="Unassembled WGS sequence"/>
</dbReference>
<dbReference type="InterPro" id="IPR012910">
    <property type="entry name" value="Plug_dom"/>
</dbReference>
<evidence type="ECO:0000256" key="1">
    <source>
        <dbReference type="ARBA" id="ARBA00004571"/>
    </source>
</evidence>
<dbReference type="PANTHER" id="PTHR30069">
    <property type="entry name" value="TONB-DEPENDENT OUTER MEMBRANE RECEPTOR"/>
    <property type="match status" value="1"/>
</dbReference>
<keyword evidence="6 8" id="KW-0472">Membrane</keyword>
<reference evidence="15" key="1">
    <citation type="journal article" date="2019" name="Int. J. Syst. Evol. Microbiol.">
        <title>The Global Catalogue of Microorganisms (GCM) 10K type strain sequencing project: providing services to taxonomists for standard genome sequencing and annotation.</title>
        <authorList>
            <consortium name="The Broad Institute Genomics Platform"/>
            <consortium name="The Broad Institute Genome Sequencing Center for Infectious Disease"/>
            <person name="Wu L."/>
            <person name="Ma J."/>
        </authorList>
    </citation>
    <scope>NUCLEOTIDE SEQUENCE [LARGE SCALE GENOMIC DNA]</scope>
    <source>
        <strain evidence="15">CGMCC 1.8985</strain>
    </source>
</reference>
<evidence type="ECO:0000256" key="10">
    <source>
        <dbReference type="SAM" id="MobiDB-lite"/>
    </source>
</evidence>
<feature type="region of interest" description="Disordered" evidence="10">
    <location>
        <begin position="311"/>
        <end position="330"/>
    </location>
</feature>
<comment type="caution">
    <text evidence="14">The sequence shown here is derived from an EMBL/GenBank/DDBJ whole genome shotgun (WGS) entry which is preliminary data.</text>
</comment>
<evidence type="ECO:0000313" key="14">
    <source>
        <dbReference type="EMBL" id="GGK01283.1"/>
    </source>
</evidence>
<dbReference type="InterPro" id="IPR000531">
    <property type="entry name" value="Beta-barrel_TonB"/>
</dbReference>
<organism evidence="14 15">
    <name type="scientific">Luteimonas terricola</name>
    <dbReference type="NCBI Taxonomy" id="645597"/>
    <lineage>
        <taxon>Bacteria</taxon>
        <taxon>Pseudomonadati</taxon>
        <taxon>Pseudomonadota</taxon>
        <taxon>Gammaproteobacteria</taxon>
        <taxon>Lysobacterales</taxon>
        <taxon>Lysobacteraceae</taxon>
        <taxon>Luteimonas</taxon>
    </lineage>
</organism>
<feature type="domain" description="TonB-dependent receptor plug" evidence="13">
    <location>
        <begin position="66"/>
        <end position="170"/>
    </location>
</feature>
<dbReference type="PANTHER" id="PTHR30069:SF40">
    <property type="entry name" value="TONB-DEPENDENT RECEPTOR NMB0964-RELATED"/>
    <property type="match status" value="1"/>
</dbReference>
<accession>A0ABQ2EC55</accession>
<dbReference type="Gene3D" id="2.40.170.20">
    <property type="entry name" value="TonB-dependent receptor, beta-barrel domain"/>
    <property type="match status" value="1"/>
</dbReference>
<feature type="domain" description="TonB-dependent receptor-like beta-barrel" evidence="12">
    <location>
        <begin position="301"/>
        <end position="715"/>
    </location>
</feature>
<dbReference type="PROSITE" id="PS52016">
    <property type="entry name" value="TONB_DEPENDENT_REC_3"/>
    <property type="match status" value="1"/>
</dbReference>
<keyword evidence="4 8" id="KW-0812">Transmembrane</keyword>
<dbReference type="Gene3D" id="2.170.130.10">
    <property type="entry name" value="TonB-dependent receptor, plug domain"/>
    <property type="match status" value="1"/>
</dbReference>
<feature type="compositionally biased region" description="Basic and acidic residues" evidence="10">
    <location>
        <begin position="257"/>
        <end position="267"/>
    </location>
</feature>
<keyword evidence="15" id="KW-1185">Reference proteome</keyword>
<evidence type="ECO:0000256" key="11">
    <source>
        <dbReference type="SAM" id="SignalP"/>
    </source>
</evidence>
<gene>
    <name evidence="14" type="ORF">GCM10011394_08140</name>
</gene>
<feature type="signal peptide" evidence="11">
    <location>
        <begin position="1"/>
        <end position="34"/>
    </location>
</feature>
<keyword evidence="2 8" id="KW-0813">Transport</keyword>
<evidence type="ECO:0000256" key="8">
    <source>
        <dbReference type="PROSITE-ProRule" id="PRU01360"/>
    </source>
</evidence>
<evidence type="ECO:0000256" key="9">
    <source>
        <dbReference type="RuleBase" id="RU003357"/>
    </source>
</evidence>
<dbReference type="InterPro" id="IPR037066">
    <property type="entry name" value="Plug_dom_sf"/>
</dbReference>
<feature type="chain" id="PRO_5047006856" evidence="11">
    <location>
        <begin position="35"/>
        <end position="746"/>
    </location>
</feature>
<evidence type="ECO:0000256" key="2">
    <source>
        <dbReference type="ARBA" id="ARBA00022448"/>
    </source>
</evidence>
<evidence type="ECO:0000256" key="4">
    <source>
        <dbReference type="ARBA" id="ARBA00022692"/>
    </source>
</evidence>
<keyword evidence="3 8" id="KW-1134">Transmembrane beta strand</keyword>
<evidence type="ECO:0000313" key="15">
    <source>
        <dbReference type="Proteomes" id="UP000599009"/>
    </source>
</evidence>
<comment type="similarity">
    <text evidence="8 9">Belongs to the TonB-dependent receptor family.</text>
</comment>
<keyword evidence="14" id="KW-0675">Receptor</keyword>